<evidence type="ECO:0000259" key="1">
    <source>
        <dbReference type="Pfam" id="PF03478"/>
    </source>
</evidence>
<keyword evidence="3" id="KW-1185">Reference proteome</keyword>
<dbReference type="InterPro" id="IPR005174">
    <property type="entry name" value="KIB1-4_b-propeller"/>
</dbReference>
<comment type="caution">
    <text evidence="2">The sequence shown here is derived from an EMBL/GenBank/DDBJ whole genome shotgun (WGS) entry which is preliminary data.</text>
</comment>
<protein>
    <recommendedName>
        <fullName evidence="1">KIB1-4 beta-propeller domain-containing protein</fullName>
    </recommendedName>
</protein>
<accession>A0A5J9W385</accession>
<dbReference type="Gramene" id="TVU42608">
    <property type="protein sequence ID" value="TVU42608"/>
    <property type="gene ID" value="EJB05_09027"/>
</dbReference>
<dbReference type="Proteomes" id="UP000324897">
    <property type="component" value="Unassembled WGS sequence"/>
</dbReference>
<sequence>MVRYIADRLPDPVDFISFRAVCPQWWNAVLDVDGRFHPWILKSDKSGIDDNVVFYCLGSEKFIWIHVPALEGRRLAGFGAGHLIAIDDEERSGVLVNPLLSTAAGGTTTLPRLPKWCVGGDTYGFATDPKMTGDKDVFVVIYKYLMTSPRTYHVAMWRRGSDAGWATIPSERFWTRMPMLRRRLGAMGLELLEDDDAGNGGVPWVPGGVDTHVLEHEGRVRFLSRRLEETRWGSFPWPRVSFVLEEFMAAAHVDVDWAEAPELRDKIILHTWNNPCYVLLVPAGEVIGLLKNGVYFFNYEYQLEDGMLQGAYSLCRFDWLERVITAVKRLPGNWDWAQGRWFLPTLKQYVVAS</sequence>
<name>A0A5J9W385_9POAL</name>
<dbReference type="EMBL" id="RWGY01000005">
    <property type="protein sequence ID" value="TVU42608.1"/>
    <property type="molecule type" value="Genomic_DNA"/>
</dbReference>
<proteinExistence type="predicted"/>
<evidence type="ECO:0000313" key="3">
    <source>
        <dbReference type="Proteomes" id="UP000324897"/>
    </source>
</evidence>
<reference evidence="2 3" key="1">
    <citation type="journal article" date="2019" name="Sci. Rep.">
        <title>A high-quality genome of Eragrostis curvula grass provides insights into Poaceae evolution and supports new strategies to enhance forage quality.</title>
        <authorList>
            <person name="Carballo J."/>
            <person name="Santos B.A.C.M."/>
            <person name="Zappacosta D."/>
            <person name="Garbus I."/>
            <person name="Selva J.P."/>
            <person name="Gallo C.A."/>
            <person name="Diaz A."/>
            <person name="Albertini E."/>
            <person name="Caccamo M."/>
            <person name="Echenique V."/>
        </authorList>
    </citation>
    <scope>NUCLEOTIDE SEQUENCE [LARGE SCALE GENOMIC DNA]</scope>
    <source>
        <strain evidence="3">cv. Victoria</strain>
        <tissue evidence="2">Leaf</tissue>
    </source>
</reference>
<organism evidence="2 3">
    <name type="scientific">Eragrostis curvula</name>
    <name type="common">weeping love grass</name>
    <dbReference type="NCBI Taxonomy" id="38414"/>
    <lineage>
        <taxon>Eukaryota</taxon>
        <taxon>Viridiplantae</taxon>
        <taxon>Streptophyta</taxon>
        <taxon>Embryophyta</taxon>
        <taxon>Tracheophyta</taxon>
        <taxon>Spermatophyta</taxon>
        <taxon>Magnoliopsida</taxon>
        <taxon>Liliopsida</taxon>
        <taxon>Poales</taxon>
        <taxon>Poaceae</taxon>
        <taxon>PACMAD clade</taxon>
        <taxon>Chloridoideae</taxon>
        <taxon>Eragrostideae</taxon>
        <taxon>Eragrostidinae</taxon>
        <taxon>Eragrostis</taxon>
    </lineage>
</organism>
<dbReference type="AlphaFoldDB" id="A0A5J9W385"/>
<feature type="domain" description="KIB1-4 beta-propeller" evidence="1">
    <location>
        <begin position="55"/>
        <end position="303"/>
    </location>
</feature>
<gene>
    <name evidence="2" type="ORF">EJB05_09027</name>
</gene>
<dbReference type="PANTHER" id="PTHR33165">
    <property type="entry name" value="F-BOX DOMAIN CONTAINING PROTEIN-LIKE-RELATED"/>
    <property type="match status" value="1"/>
</dbReference>
<feature type="non-terminal residue" evidence="2">
    <location>
        <position position="1"/>
    </location>
</feature>
<dbReference type="OrthoDB" id="619541at2759"/>
<evidence type="ECO:0000313" key="2">
    <source>
        <dbReference type="EMBL" id="TVU42608.1"/>
    </source>
</evidence>
<dbReference type="Pfam" id="PF03478">
    <property type="entry name" value="Beta-prop_KIB1-4"/>
    <property type="match status" value="1"/>
</dbReference>
<dbReference type="PANTHER" id="PTHR33165:SF76">
    <property type="entry name" value="OS01G0526550 PROTEIN"/>
    <property type="match status" value="1"/>
</dbReference>